<organism evidence="1">
    <name type="scientific">Lacrimispora sp. BS-2</name>
    <dbReference type="NCBI Taxonomy" id="3151850"/>
    <lineage>
        <taxon>Bacteria</taxon>
        <taxon>Bacillati</taxon>
        <taxon>Bacillota</taxon>
        <taxon>Clostridia</taxon>
        <taxon>Lachnospirales</taxon>
        <taxon>Lachnospiraceae</taxon>
        <taxon>Lacrimispora</taxon>
    </lineage>
</organism>
<name>A0AAU7PQM2_9FIRM</name>
<dbReference type="RefSeq" id="WP_349947204.1">
    <property type="nucleotide sequence ID" value="NZ_CP157940.1"/>
</dbReference>
<protein>
    <submittedName>
        <fullName evidence="1">Uncharacterized protein</fullName>
    </submittedName>
</protein>
<dbReference type="EMBL" id="CP157940">
    <property type="protein sequence ID" value="XBS54512.1"/>
    <property type="molecule type" value="Genomic_DNA"/>
</dbReference>
<dbReference type="AlphaFoldDB" id="A0AAU7PQM2"/>
<proteinExistence type="predicted"/>
<evidence type="ECO:0000313" key="1">
    <source>
        <dbReference type="EMBL" id="XBS54512.1"/>
    </source>
</evidence>
<gene>
    <name evidence="1" type="ORF">ABFV83_01615</name>
</gene>
<sequence>MQGIGEYGKECFGFTKADCYCDCPHMAYLDDDAKERIAGDPRGILMGSGELLRMAKKDQSLQIAAPDDIWRHSYEPPLAGFHGAVNLAAVWANEIMRIH</sequence>
<accession>A0AAU7PQM2</accession>
<reference evidence="1" key="1">
    <citation type="submission" date="2024-06" db="EMBL/GenBank/DDBJ databases">
        <title>Lacrimispora cavernae sp. nov., a novel anaerobe isolated from bat guano pile inside a cave.</title>
        <authorList>
            <person name="Miller S.L."/>
            <person name="Lu N."/>
            <person name="King J."/>
            <person name="Sankaranarayanan K."/>
            <person name="Lawson P.A."/>
        </authorList>
    </citation>
    <scope>NUCLEOTIDE SEQUENCE</scope>
    <source>
        <strain evidence="1">BS-2</strain>
    </source>
</reference>